<name>A0A1T4TC95_9BACT</name>
<keyword evidence="8" id="KW-1185">Reference proteome</keyword>
<dbReference type="STRING" id="634771.SAMN04488128_104367"/>
<organism evidence="7 8">
    <name type="scientific">Chitinophaga eiseniae</name>
    <dbReference type="NCBI Taxonomy" id="634771"/>
    <lineage>
        <taxon>Bacteria</taxon>
        <taxon>Pseudomonadati</taxon>
        <taxon>Bacteroidota</taxon>
        <taxon>Chitinophagia</taxon>
        <taxon>Chitinophagales</taxon>
        <taxon>Chitinophagaceae</taxon>
        <taxon>Chitinophaga</taxon>
    </lineage>
</organism>
<feature type="domain" description="Fatty acid hydroxylase" evidence="6">
    <location>
        <begin position="102"/>
        <end position="236"/>
    </location>
</feature>
<dbReference type="InterPro" id="IPR006694">
    <property type="entry name" value="Fatty_acid_hydroxylase"/>
</dbReference>
<dbReference type="PANTHER" id="PTHR11863">
    <property type="entry name" value="STEROL DESATURASE"/>
    <property type="match status" value="1"/>
</dbReference>
<keyword evidence="2 5" id="KW-0812">Transmembrane</keyword>
<comment type="subcellular location">
    <subcellularLocation>
        <location evidence="1">Membrane</location>
    </subcellularLocation>
</comment>
<dbReference type="Pfam" id="PF04116">
    <property type="entry name" value="FA_hydroxylase"/>
    <property type="match status" value="1"/>
</dbReference>
<feature type="transmembrane region" description="Helical" evidence="5">
    <location>
        <begin position="144"/>
        <end position="167"/>
    </location>
</feature>
<protein>
    <submittedName>
        <fullName evidence="7">Sterol desaturase/sphingolipid hydroxylase, fatty acid hydroxylase superfamily</fullName>
    </submittedName>
</protein>
<dbReference type="OrthoDB" id="9770329at2"/>
<dbReference type="AlphaFoldDB" id="A0A1T4TC95"/>
<keyword evidence="3 5" id="KW-1133">Transmembrane helix</keyword>
<feature type="transmembrane region" description="Helical" evidence="5">
    <location>
        <begin position="173"/>
        <end position="190"/>
    </location>
</feature>
<evidence type="ECO:0000259" key="6">
    <source>
        <dbReference type="Pfam" id="PF04116"/>
    </source>
</evidence>
<evidence type="ECO:0000256" key="5">
    <source>
        <dbReference type="SAM" id="Phobius"/>
    </source>
</evidence>
<accession>A0A1T4TC95</accession>
<evidence type="ECO:0000256" key="4">
    <source>
        <dbReference type="ARBA" id="ARBA00023136"/>
    </source>
</evidence>
<dbReference type="GO" id="GO:0005506">
    <property type="term" value="F:iron ion binding"/>
    <property type="evidence" value="ECO:0007669"/>
    <property type="project" value="InterPro"/>
</dbReference>
<keyword evidence="4 5" id="KW-0472">Membrane</keyword>
<dbReference type="InterPro" id="IPR050307">
    <property type="entry name" value="Sterol_Desaturase_Related"/>
</dbReference>
<feature type="transmembrane region" description="Helical" evidence="5">
    <location>
        <begin position="16"/>
        <end position="36"/>
    </location>
</feature>
<dbReference type="GO" id="GO:0016491">
    <property type="term" value="F:oxidoreductase activity"/>
    <property type="evidence" value="ECO:0007669"/>
    <property type="project" value="InterPro"/>
</dbReference>
<feature type="transmembrane region" description="Helical" evidence="5">
    <location>
        <begin position="57"/>
        <end position="79"/>
    </location>
</feature>
<evidence type="ECO:0000313" key="8">
    <source>
        <dbReference type="Proteomes" id="UP000190367"/>
    </source>
</evidence>
<gene>
    <name evidence="7" type="ORF">SAMN04488128_104367</name>
</gene>
<evidence type="ECO:0000313" key="7">
    <source>
        <dbReference type="EMBL" id="SKA37951.1"/>
    </source>
</evidence>
<proteinExistence type="predicted"/>
<dbReference type="EMBL" id="FUWZ01000004">
    <property type="protein sequence ID" value="SKA37951.1"/>
    <property type="molecule type" value="Genomic_DNA"/>
</dbReference>
<reference evidence="8" key="1">
    <citation type="submission" date="2017-02" db="EMBL/GenBank/DDBJ databases">
        <authorList>
            <person name="Varghese N."/>
            <person name="Submissions S."/>
        </authorList>
    </citation>
    <scope>NUCLEOTIDE SEQUENCE [LARGE SCALE GENOMIC DNA]</scope>
    <source>
        <strain evidence="8">DSM 22224</strain>
    </source>
</reference>
<evidence type="ECO:0000256" key="2">
    <source>
        <dbReference type="ARBA" id="ARBA00022692"/>
    </source>
</evidence>
<dbReference type="GO" id="GO:0008610">
    <property type="term" value="P:lipid biosynthetic process"/>
    <property type="evidence" value="ECO:0007669"/>
    <property type="project" value="InterPro"/>
</dbReference>
<feature type="transmembrane region" description="Helical" evidence="5">
    <location>
        <begin position="94"/>
        <end position="114"/>
    </location>
</feature>
<sequence length="272" mass="31875">MQTLTEAVARIFSLEALRYFLLAGIPFILFYLVYPTRLKQQKIQRREASRKDFFREILHSMQSTLVFSTISVAVLFTPLRQYTQVYTQIGDFPLWYIGVSLLLSLVLHDTYFYWMHRLLHHPALFKATHLVHHKSTNPSPWTSYSFHLLEAIAEGGILVVIVCVMPMHPLTVLLFTVSGFIINVYGHLGYEIMPRGFRRSWLFEVLNTSVHHNLHHSRFKGNYGLYFRIWDRVMGTEHPDYVKEYDRLQAQRFGGQPVVRGNKTPVRVADFQ</sequence>
<evidence type="ECO:0000256" key="1">
    <source>
        <dbReference type="ARBA" id="ARBA00004370"/>
    </source>
</evidence>
<dbReference type="RefSeq" id="WP_078671718.1">
    <property type="nucleotide sequence ID" value="NZ_FUWZ01000004.1"/>
</dbReference>
<evidence type="ECO:0000256" key="3">
    <source>
        <dbReference type="ARBA" id="ARBA00022989"/>
    </source>
</evidence>
<dbReference type="GO" id="GO:0016020">
    <property type="term" value="C:membrane"/>
    <property type="evidence" value="ECO:0007669"/>
    <property type="project" value="UniProtKB-SubCell"/>
</dbReference>
<dbReference type="Proteomes" id="UP000190367">
    <property type="component" value="Unassembled WGS sequence"/>
</dbReference>